<dbReference type="PROSITE" id="PS00108">
    <property type="entry name" value="PROTEIN_KINASE_ST"/>
    <property type="match status" value="1"/>
</dbReference>
<sequence>MGRPSLRSLTGLVCPRCRDPKPAPVETTEPVFCPRDGLALVAAAVLADADGDPFLGTTIAGRYVVLGRMGAGSMGAVYRAWDAARGQDVAVKVFRGDRGLGARALSRLDREARVLAMLRSPHTVQVLDVGEVVHGGQDALVSPTVSRFLVMEMLEGEPLGVRLRREGRLSIVEATRLGTHALTSLAEAHEKGIVHRDLKPDNVFIARLGGGAEGAKLLDFGLADLGPSPRDPNDALGCGGGPVGTPRYMSPEQALGEPVDARSDLYAVGALLYQMLVGRPPFVERDAARVMAKHVHEPPIAPREAAPEAGIPRALSDLVVRALCKRPEDRPESARAFIEALEEACAQGAGPGAARHAADGREAVVRRPESRVPSRTDNDGSS</sequence>
<dbReference type="GO" id="GO:0005524">
    <property type="term" value="F:ATP binding"/>
    <property type="evidence" value="ECO:0007669"/>
    <property type="project" value="UniProtKB-KW"/>
</dbReference>
<dbReference type="Proteomes" id="UP000309215">
    <property type="component" value="Unassembled WGS sequence"/>
</dbReference>
<dbReference type="PANTHER" id="PTHR43289:SF34">
    <property type="entry name" value="SERINE_THREONINE-PROTEIN KINASE YBDM-RELATED"/>
    <property type="match status" value="1"/>
</dbReference>
<evidence type="ECO:0000256" key="2">
    <source>
        <dbReference type="ARBA" id="ARBA00022741"/>
    </source>
</evidence>
<evidence type="ECO:0000256" key="1">
    <source>
        <dbReference type="ARBA" id="ARBA00022679"/>
    </source>
</evidence>
<dbReference type="InterPro" id="IPR008271">
    <property type="entry name" value="Ser/Thr_kinase_AS"/>
</dbReference>
<keyword evidence="2" id="KW-0547">Nucleotide-binding</keyword>
<reference evidence="7 8" key="1">
    <citation type="submission" date="2019-04" db="EMBL/GenBank/DDBJ databases">
        <authorList>
            <person name="Li Y."/>
            <person name="Wang J."/>
        </authorList>
    </citation>
    <scope>NUCLEOTIDE SEQUENCE [LARGE SCALE GENOMIC DNA]</scope>
    <source>
        <strain evidence="7 8">DSM 14668</strain>
    </source>
</reference>
<keyword evidence="3 7" id="KW-0418">Kinase</keyword>
<keyword evidence="7" id="KW-0723">Serine/threonine-protein kinase</keyword>
<evidence type="ECO:0000256" key="3">
    <source>
        <dbReference type="ARBA" id="ARBA00022777"/>
    </source>
</evidence>
<gene>
    <name evidence="7" type="ORF">E8A74_34610</name>
</gene>
<evidence type="ECO:0000313" key="8">
    <source>
        <dbReference type="Proteomes" id="UP000309215"/>
    </source>
</evidence>
<dbReference type="InterPro" id="IPR000719">
    <property type="entry name" value="Prot_kinase_dom"/>
</dbReference>
<evidence type="ECO:0000256" key="5">
    <source>
        <dbReference type="SAM" id="MobiDB-lite"/>
    </source>
</evidence>
<accession>A0A4U1J0I4</accession>
<keyword evidence="8" id="KW-1185">Reference proteome</keyword>
<dbReference type="GO" id="GO:0004674">
    <property type="term" value="F:protein serine/threonine kinase activity"/>
    <property type="evidence" value="ECO:0007669"/>
    <property type="project" value="UniProtKB-KW"/>
</dbReference>
<dbReference type="CDD" id="cd14014">
    <property type="entry name" value="STKc_PknB_like"/>
    <property type="match status" value="1"/>
</dbReference>
<dbReference type="Gene3D" id="3.30.200.20">
    <property type="entry name" value="Phosphorylase Kinase, domain 1"/>
    <property type="match status" value="1"/>
</dbReference>
<proteinExistence type="predicted"/>
<organism evidence="7 8">
    <name type="scientific">Polyangium fumosum</name>
    <dbReference type="NCBI Taxonomy" id="889272"/>
    <lineage>
        <taxon>Bacteria</taxon>
        <taxon>Pseudomonadati</taxon>
        <taxon>Myxococcota</taxon>
        <taxon>Polyangia</taxon>
        <taxon>Polyangiales</taxon>
        <taxon>Polyangiaceae</taxon>
        <taxon>Polyangium</taxon>
    </lineage>
</organism>
<dbReference type="InterPro" id="IPR011009">
    <property type="entry name" value="Kinase-like_dom_sf"/>
</dbReference>
<evidence type="ECO:0000313" key="7">
    <source>
        <dbReference type="EMBL" id="TKD00428.1"/>
    </source>
</evidence>
<dbReference type="PROSITE" id="PS50011">
    <property type="entry name" value="PROTEIN_KINASE_DOM"/>
    <property type="match status" value="1"/>
</dbReference>
<feature type="region of interest" description="Disordered" evidence="5">
    <location>
        <begin position="348"/>
        <end position="382"/>
    </location>
</feature>
<evidence type="ECO:0000256" key="4">
    <source>
        <dbReference type="ARBA" id="ARBA00022840"/>
    </source>
</evidence>
<dbReference type="PANTHER" id="PTHR43289">
    <property type="entry name" value="MITOGEN-ACTIVATED PROTEIN KINASE KINASE KINASE 20-RELATED"/>
    <property type="match status" value="1"/>
</dbReference>
<evidence type="ECO:0000259" key="6">
    <source>
        <dbReference type="PROSITE" id="PS50011"/>
    </source>
</evidence>
<keyword evidence="1" id="KW-0808">Transferase</keyword>
<feature type="compositionally biased region" description="Basic and acidic residues" evidence="5">
    <location>
        <begin position="356"/>
        <end position="382"/>
    </location>
</feature>
<comment type="caution">
    <text evidence="7">The sequence shown here is derived from an EMBL/GenBank/DDBJ whole genome shotgun (WGS) entry which is preliminary data.</text>
</comment>
<dbReference type="Gene3D" id="1.10.510.10">
    <property type="entry name" value="Transferase(Phosphotransferase) domain 1"/>
    <property type="match status" value="1"/>
</dbReference>
<dbReference type="OrthoDB" id="9779541at2"/>
<dbReference type="SMART" id="SM00220">
    <property type="entry name" value="S_TKc"/>
    <property type="match status" value="1"/>
</dbReference>
<dbReference type="RefSeq" id="WP_136933355.1">
    <property type="nucleotide sequence ID" value="NZ_SSMQ01000047.1"/>
</dbReference>
<dbReference type="AlphaFoldDB" id="A0A4U1J0I4"/>
<name>A0A4U1J0I4_9BACT</name>
<dbReference type="Pfam" id="PF00069">
    <property type="entry name" value="Pkinase"/>
    <property type="match status" value="1"/>
</dbReference>
<dbReference type="EMBL" id="SSMQ01000047">
    <property type="protein sequence ID" value="TKD00428.1"/>
    <property type="molecule type" value="Genomic_DNA"/>
</dbReference>
<feature type="domain" description="Protein kinase" evidence="6">
    <location>
        <begin position="63"/>
        <end position="342"/>
    </location>
</feature>
<dbReference type="SUPFAM" id="SSF56112">
    <property type="entry name" value="Protein kinase-like (PK-like)"/>
    <property type="match status" value="1"/>
</dbReference>
<keyword evidence="4" id="KW-0067">ATP-binding</keyword>
<protein>
    <submittedName>
        <fullName evidence="7">Serine/threonine protein kinase</fullName>
    </submittedName>
</protein>